<keyword evidence="3" id="KW-1185">Reference proteome</keyword>
<organism evidence="2 3">
    <name type="scientific">Streptomyces rhizosphaericus</name>
    <dbReference type="NCBI Taxonomy" id="114699"/>
    <lineage>
        <taxon>Bacteria</taxon>
        <taxon>Bacillati</taxon>
        <taxon>Actinomycetota</taxon>
        <taxon>Actinomycetes</taxon>
        <taxon>Kitasatosporales</taxon>
        <taxon>Streptomycetaceae</taxon>
        <taxon>Streptomyces</taxon>
        <taxon>Streptomyces violaceusniger group</taxon>
    </lineage>
</organism>
<evidence type="ECO:0000313" key="3">
    <source>
        <dbReference type="Proteomes" id="UP001500033"/>
    </source>
</evidence>
<comment type="caution">
    <text evidence="2">The sequence shown here is derived from an EMBL/GenBank/DDBJ whole genome shotgun (WGS) entry which is preliminary data.</text>
</comment>
<name>A0ABN1SE28_9ACTN</name>
<dbReference type="Proteomes" id="UP001500033">
    <property type="component" value="Unassembled WGS sequence"/>
</dbReference>
<evidence type="ECO:0000313" key="2">
    <source>
        <dbReference type="EMBL" id="GAA0985843.1"/>
    </source>
</evidence>
<evidence type="ECO:0000256" key="1">
    <source>
        <dbReference type="SAM" id="MobiDB-lite"/>
    </source>
</evidence>
<proteinExistence type="predicted"/>
<sequence length="92" mass="9404">MGTALDGEAEAAPEQPVSAAEPPSAATAAAAVVSTDRRGIPAAAGAVPWEVSGINGDMNGGTLPLFVQWNDWVKCVNDSHAIRSGQPFFRGN</sequence>
<gene>
    <name evidence="2" type="ORF">GCM10009576_052550</name>
</gene>
<evidence type="ECO:0008006" key="4">
    <source>
        <dbReference type="Google" id="ProtNLM"/>
    </source>
</evidence>
<reference evidence="2 3" key="1">
    <citation type="journal article" date="2019" name="Int. J. Syst. Evol. Microbiol.">
        <title>The Global Catalogue of Microorganisms (GCM) 10K type strain sequencing project: providing services to taxonomists for standard genome sequencing and annotation.</title>
        <authorList>
            <consortium name="The Broad Institute Genomics Platform"/>
            <consortium name="The Broad Institute Genome Sequencing Center for Infectious Disease"/>
            <person name="Wu L."/>
            <person name="Ma J."/>
        </authorList>
    </citation>
    <scope>NUCLEOTIDE SEQUENCE [LARGE SCALE GENOMIC DNA]</scope>
    <source>
        <strain evidence="2 3">JCM 11445</strain>
    </source>
</reference>
<dbReference type="EMBL" id="BAAAIE010000035">
    <property type="protein sequence ID" value="GAA0985843.1"/>
    <property type="molecule type" value="Genomic_DNA"/>
</dbReference>
<feature type="compositionally biased region" description="Low complexity" evidence="1">
    <location>
        <begin position="10"/>
        <end position="32"/>
    </location>
</feature>
<protein>
    <recommendedName>
        <fullName evidence="4">LysM domain-containing protein</fullName>
    </recommendedName>
</protein>
<feature type="region of interest" description="Disordered" evidence="1">
    <location>
        <begin position="1"/>
        <end position="32"/>
    </location>
</feature>
<accession>A0ABN1SE28</accession>